<keyword evidence="7" id="KW-0963">Cytoplasm</keyword>
<protein>
    <recommendedName>
        <fullName evidence="12">Arrestin domain-containing protein 3</fullName>
    </recommendedName>
</protein>
<dbReference type="SUPFAM" id="SSF81296">
    <property type="entry name" value="E set domains"/>
    <property type="match status" value="2"/>
</dbReference>
<organism evidence="16 17">
    <name type="scientific">Petromyzon marinus</name>
    <name type="common">Sea lamprey</name>
    <dbReference type="NCBI Taxonomy" id="7757"/>
    <lineage>
        <taxon>Eukaryota</taxon>
        <taxon>Metazoa</taxon>
        <taxon>Chordata</taxon>
        <taxon>Craniata</taxon>
        <taxon>Vertebrata</taxon>
        <taxon>Cyclostomata</taxon>
        <taxon>Hyperoartia</taxon>
        <taxon>Petromyzontiformes</taxon>
        <taxon>Petromyzontidae</taxon>
        <taxon>Petromyzon</taxon>
    </lineage>
</organism>
<evidence type="ECO:0000256" key="7">
    <source>
        <dbReference type="ARBA" id="ARBA00022490"/>
    </source>
</evidence>
<dbReference type="KEGG" id="pmrn:116950834"/>
<feature type="compositionally biased region" description="Basic and acidic residues" evidence="14">
    <location>
        <begin position="398"/>
        <end position="412"/>
    </location>
</feature>
<keyword evidence="16" id="KW-1185">Reference proteome</keyword>
<dbReference type="CTD" id="57561"/>
<dbReference type="GO" id="GO:0005764">
    <property type="term" value="C:lysosome"/>
    <property type="evidence" value="ECO:0007669"/>
    <property type="project" value="UniProtKB-SubCell"/>
</dbReference>
<dbReference type="InterPro" id="IPR014752">
    <property type="entry name" value="Arrestin-like_C"/>
</dbReference>
<evidence type="ECO:0000256" key="11">
    <source>
        <dbReference type="ARBA" id="ARBA00023228"/>
    </source>
</evidence>
<evidence type="ECO:0000256" key="5">
    <source>
        <dbReference type="ARBA" id="ARBA00005298"/>
    </source>
</evidence>
<reference evidence="17" key="1">
    <citation type="submission" date="2025-08" db="UniProtKB">
        <authorList>
            <consortium name="RefSeq"/>
        </authorList>
    </citation>
    <scope>IDENTIFICATION</scope>
    <source>
        <tissue evidence="17">Sperm</tissue>
    </source>
</reference>
<feature type="domain" description="Arrestin C-terminal-like" evidence="15">
    <location>
        <begin position="188"/>
        <end position="315"/>
    </location>
</feature>
<evidence type="ECO:0000256" key="13">
    <source>
        <dbReference type="ARBA" id="ARBA00045942"/>
    </source>
</evidence>
<dbReference type="GeneID" id="116950834"/>
<dbReference type="PANTHER" id="PTHR11188:SF49">
    <property type="entry name" value="ARRESTIN DOMAIN-CONTAINING PROTEIN 3"/>
    <property type="match status" value="1"/>
</dbReference>
<evidence type="ECO:0000313" key="16">
    <source>
        <dbReference type="Proteomes" id="UP001318040"/>
    </source>
</evidence>
<proteinExistence type="inferred from homology"/>
<dbReference type="InterPro" id="IPR011021">
    <property type="entry name" value="Arrestin-like_N"/>
</dbReference>
<evidence type="ECO:0000256" key="9">
    <source>
        <dbReference type="ARBA" id="ARBA00022753"/>
    </source>
</evidence>
<dbReference type="FunFam" id="2.60.40.640:FF:000007">
    <property type="entry name" value="Arrestin domain-containing protein 3 mRNA"/>
    <property type="match status" value="1"/>
</dbReference>
<keyword evidence="11" id="KW-0458">Lysosome</keyword>
<evidence type="ECO:0000256" key="1">
    <source>
        <dbReference type="ARBA" id="ARBA00004371"/>
    </source>
</evidence>
<evidence type="ECO:0000256" key="6">
    <source>
        <dbReference type="ARBA" id="ARBA00022475"/>
    </source>
</evidence>
<dbReference type="InterPro" id="IPR014756">
    <property type="entry name" value="Ig_E-set"/>
</dbReference>
<dbReference type="InterPro" id="IPR011022">
    <property type="entry name" value="Arrestin_C-like"/>
</dbReference>
<evidence type="ECO:0000256" key="10">
    <source>
        <dbReference type="ARBA" id="ARBA00023136"/>
    </source>
</evidence>
<dbReference type="Pfam" id="PF02752">
    <property type="entry name" value="Arrestin_C"/>
    <property type="match status" value="1"/>
</dbReference>
<feature type="region of interest" description="Disordered" evidence="14">
    <location>
        <begin position="393"/>
        <end position="412"/>
    </location>
</feature>
<name>A0AAJ7X7X4_PETMA</name>
<keyword evidence="10" id="KW-0472">Membrane</keyword>
<dbReference type="Gene3D" id="2.60.40.640">
    <property type="match status" value="2"/>
</dbReference>
<evidence type="ECO:0000313" key="17">
    <source>
        <dbReference type="RefSeq" id="XP_032824824.1"/>
    </source>
</evidence>
<keyword evidence="8" id="KW-0677">Repeat</keyword>
<evidence type="ECO:0000256" key="2">
    <source>
        <dbReference type="ARBA" id="ARBA00004412"/>
    </source>
</evidence>
<evidence type="ECO:0000256" key="3">
    <source>
        <dbReference type="ARBA" id="ARBA00004413"/>
    </source>
</evidence>
<accession>A0AAJ7X7X4</accession>
<keyword evidence="9" id="KW-0967">Endosome</keyword>
<dbReference type="Pfam" id="PF00339">
    <property type="entry name" value="Arrestin_N"/>
    <property type="match status" value="1"/>
</dbReference>
<dbReference type="Proteomes" id="UP001318040">
    <property type="component" value="Chromosome 40"/>
</dbReference>
<feature type="region of interest" description="Disordered" evidence="14">
    <location>
        <begin position="352"/>
        <end position="372"/>
    </location>
</feature>
<dbReference type="GO" id="GO:0015031">
    <property type="term" value="P:protein transport"/>
    <property type="evidence" value="ECO:0007669"/>
    <property type="project" value="TreeGrafter"/>
</dbReference>
<dbReference type="GO" id="GO:0005769">
    <property type="term" value="C:early endosome"/>
    <property type="evidence" value="ECO:0007669"/>
    <property type="project" value="UniProtKB-SubCell"/>
</dbReference>
<evidence type="ECO:0000256" key="8">
    <source>
        <dbReference type="ARBA" id="ARBA00022737"/>
    </source>
</evidence>
<evidence type="ECO:0000256" key="4">
    <source>
        <dbReference type="ARBA" id="ARBA00004496"/>
    </source>
</evidence>
<comment type="subcellular location">
    <subcellularLocation>
        <location evidence="3">Cell membrane</location>
        <topology evidence="3">Peripheral membrane protein</topology>
        <orientation evidence="3">Cytoplasmic side</orientation>
    </subcellularLocation>
    <subcellularLocation>
        <location evidence="4">Cytoplasm</location>
    </subcellularLocation>
    <subcellularLocation>
        <location evidence="2">Early endosome</location>
    </subcellularLocation>
    <subcellularLocation>
        <location evidence="1">Lysosome</location>
    </subcellularLocation>
</comment>
<dbReference type="PANTHER" id="PTHR11188">
    <property type="entry name" value="ARRESTIN DOMAIN CONTAINING PROTEIN"/>
    <property type="match status" value="1"/>
</dbReference>
<dbReference type="GO" id="GO:0005886">
    <property type="term" value="C:plasma membrane"/>
    <property type="evidence" value="ECO:0007669"/>
    <property type="project" value="UniProtKB-SubCell"/>
</dbReference>
<evidence type="ECO:0000256" key="12">
    <source>
        <dbReference type="ARBA" id="ARBA00041132"/>
    </source>
</evidence>
<keyword evidence="6" id="KW-1003">Cell membrane</keyword>
<evidence type="ECO:0000256" key="14">
    <source>
        <dbReference type="SAM" id="MobiDB-lite"/>
    </source>
</evidence>
<dbReference type="SMART" id="SM01017">
    <property type="entry name" value="Arrestin_C"/>
    <property type="match status" value="1"/>
</dbReference>
<sequence length="412" mass="45577">MVLGKVRSLRVAFDCEPGQAPVFSGGDVVAGRVLLEAAGELRLRSLVLQARGHAKVHWTESRNAGSNTAYTQNYSDEVDFFSHRDAIIEPDTETAVENREEATTVLQAGKHEFAFSFQLPQGPLATSFEGKYGFVRYWVKVELHRPWTLVQKAKSEFTVIEQVDINTPDLLSPAGGTKEKTLCCWLCTSGPISLSAKIQRKGYCPGESVPINAEIENCSSRLVVPKAALYQTQTFCAKGKQKVVRQLVSNLRGDSVSPGMAEAWNSKLLKIPPISPSILECALIRVTYELLIYVDIPGALQLSLSLPLVIGTVPLHAFGSRTSSISSQCSLDLQWLRLALPDSPEEPPLYADVVSEEQRQRSLPPSRPRDEFEGALARPVYAYVQEFRYQPPPLYSELDPHPSETSERIPSH</sequence>
<comment type="similarity">
    <text evidence="5">Belongs to the arrestin family.</text>
</comment>
<dbReference type="InterPro" id="IPR050357">
    <property type="entry name" value="Arrestin_domain-protein"/>
</dbReference>
<evidence type="ECO:0000259" key="15">
    <source>
        <dbReference type="SMART" id="SM01017"/>
    </source>
</evidence>
<comment type="function">
    <text evidence="13">Adapter protein that plays a role in regulating cell-surface expression of adrenergic receptors and probably also other G protein-coupled receptors. Plays a role in NEDD4-mediated ubiquitination and endocytosis af activated ADRB2 and subsequent ADRB2 degradation. May recruit NEDD4 to ADRB2. Alternatively, may function as adapter protein that does not play a major role in recruiting NEDD4 to ADRB2, but rather plays a role in a targeting ADRB2 to endosomes.</text>
</comment>
<dbReference type="RefSeq" id="XP_032824824.1">
    <property type="nucleotide sequence ID" value="XM_032968933.1"/>
</dbReference>
<dbReference type="AlphaFoldDB" id="A0AAJ7X7X4"/>
<gene>
    <name evidence="17" type="primary">ARRDC3</name>
</gene>